<accession>A0ABV9F1C8</accession>
<reference evidence="6" key="1">
    <citation type="journal article" date="2019" name="Int. J. Syst. Evol. Microbiol.">
        <title>The Global Catalogue of Microorganisms (GCM) 10K type strain sequencing project: providing services to taxonomists for standard genome sequencing and annotation.</title>
        <authorList>
            <consortium name="The Broad Institute Genomics Platform"/>
            <consortium name="The Broad Institute Genome Sequencing Center for Infectious Disease"/>
            <person name="Wu L."/>
            <person name="Ma J."/>
        </authorList>
    </citation>
    <scope>NUCLEOTIDE SEQUENCE [LARGE SCALE GENOMIC DNA]</scope>
    <source>
        <strain evidence="6">NBRC 103632</strain>
    </source>
</reference>
<dbReference type="Gene3D" id="1.10.287.470">
    <property type="entry name" value="Helix hairpin bin"/>
    <property type="match status" value="1"/>
</dbReference>
<dbReference type="Gene3D" id="2.40.420.20">
    <property type="match status" value="1"/>
</dbReference>
<proteinExistence type="inferred from homology"/>
<dbReference type="InterPro" id="IPR058627">
    <property type="entry name" value="MdtA-like_C"/>
</dbReference>
<keyword evidence="6" id="KW-1185">Reference proteome</keyword>
<evidence type="ECO:0000259" key="3">
    <source>
        <dbReference type="Pfam" id="PF25954"/>
    </source>
</evidence>
<sequence>MTIKLRPIALALPFTLLLAACGRGEDGAKEPPPPTVTVARIEQRALEGGLSASGRLIPREEVAVAPELSGYRIARVLVEEDARVGAGQVLAVLDDTLLRSQIDQARAQLSQQQVAYEKARMEAGRVAGLDNQGVLSQEAIDQRRIAARSAQAAVGVAKAQLDDLLTRQRRLIVRSPVAGRVLQRSARPGEPSASGTVLFTIARDDLVELDAEVAEAAMGTLAIGDPAVVTLASGAKINGRVRLLGARVDNQTGLSRARIALPVSPDLRPGGFAQASFVKESTAVLAAPEKAVHYDADGAYMLLLDKGDRVHRVSVRTGRRAAGMVEILSGAKPGGRAVLGGGAFLLEGDRVRTAPGGRT</sequence>
<comment type="caution">
    <text evidence="5">The sequence shown here is derived from an EMBL/GenBank/DDBJ whole genome shotgun (WGS) entry which is preliminary data.</text>
</comment>
<feature type="domain" description="Multidrug resistance protein MdtA-like C-terminal permuted SH3" evidence="4">
    <location>
        <begin position="284"/>
        <end position="341"/>
    </location>
</feature>
<protein>
    <submittedName>
        <fullName evidence="5">Efflux RND transporter periplasmic adaptor subunit</fullName>
    </submittedName>
</protein>
<dbReference type="PANTHER" id="PTHR30469:SF15">
    <property type="entry name" value="HLYD FAMILY OF SECRETION PROTEINS"/>
    <property type="match status" value="1"/>
</dbReference>
<dbReference type="Pfam" id="PF25954">
    <property type="entry name" value="Beta-barrel_RND_2"/>
    <property type="match status" value="1"/>
</dbReference>
<dbReference type="NCBIfam" id="TIGR01730">
    <property type="entry name" value="RND_mfp"/>
    <property type="match status" value="1"/>
</dbReference>
<dbReference type="InterPro" id="IPR006143">
    <property type="entry name" value="RND_pump_MFP"/>
</dbReference>
<dbReference type="InterPro" id="IPR058792">
    <property type="entry name" value="Beta-barrel_RND_2"/>
</dbReference>
<dbReference type="Gene3D" id="2.40.30.170">
    <property type="match status" value="1"/>
</dbReference>
<dbReference type="Gene3D" id="2.40.50.100">
    <property type="match status" value="1"/>
</dbReference>
<organism evidence="5 6">
    <name type="scientific">Sphingobium tyrosinilyticum</name>
    <dbReference type="NCBI Taxonomy" id="2715436"/>
    <lineage>
        <taxon>Bacteria</taxon>
        <taxon>Pseudomonadati</taxon>
        <taxon>Pseudomonadota</taxon>
        <taxon>Alphaproteobacteria</taxon>
        <taxon>Sphingomonadales</taxon>
        <taxon>Sphingomonadaceae</taxon>
        <taxon>Sphingobium</taxon>
    </lineage>
</organism>
<dbReference type="SUPFAM" id="SSF111369">
    <property type="entry name" value="HlyD-like secretion proteins"/>
    <property type="match status" value="1"/>
</dbReference>
<keyword evidence="2" id="KW-0732">Signal</keyword>
<gene>
    <name evidence="5" type="ORF">ACFO3E_12470</name>
</gene>
<comment type="similarity">
    <text evidence="1">Belongs to the membrane fusion protein (MFP) (TC 8.A.1) family.</text>
</comment>
<feature type="chain" id="PRO_5047460718" evidence="2">
    <location>
        <begin position="20"/>
        <end position="359"/>
    </location>
</feature>
<evidence type="ECO:0000313" key="6">
    <source>
        <dbReference type="Proteomes" id="UP001595957"/>
    </source>
</evidence>
<dbReference type="PROSITE" id="PS51257">
    <property type="entry name" value="PROKAR_LIPOPROTEIN"/>
    <property type="match status" value="1"/>
</dbReference>
<name>A0ABV9F1C8_9SPHN</name>
<feature type="signal peptide" evidence="2">
    <location>
        <begin position="1"/>
        <end position="19"/>
    </location>
</feature>
<dbReference type="Pfam" id="PF25967">
    <property type="entry name" value="RND-MFP_C"/>
    <property type="match status" value="1"/>
</dbReference>
<evidence type="ECO:0000256" key="1">
    <source>
        <dbReference type="ARBA" id="ARBA00009477"/>
    </source>
</evidence>
<evidence type="ECO:0000313" key="5">
    <source>
        <dbReference type="EMBL" id="MFC4595003.1"/>
    </source>
</evidence>
<evidence type="ECO:0000259" key="4">
    <source>
        <dbReference type="Pfam" id="PF25967"/>
    </source>
</evidence>
<dbReference type="RefSeq" id="WP_156518701.1">
    <property type="nucleotide sequence ID" value="NZ_JBHSFZ010000025.1"/>
</dbReference>
<dbReference type="PANTHER" id="PTHR30469">
    <property type="entry name" value="MULTIDRUG RESISTANCE PROTEIN MDTA"/>
    <property type="match status" value="1"/>
</dbReference>
<dbReference type="EMBL" id="JBHSFZ010000025">
    <property type="protein sequence ID" value="MFC4595003.1"/>
    <property type="molecule type" value="Genomic_DNA"/>
</dbReference>
<feature type="domain" description="CusB-like beta-barrel" evidence="3">
    <location>
        <begin position="209"/>
        <end position="280"/>
    </location>
</feature>
<dbReference type="Proteomes" id="UP001595957">
    <property type="component" value="Unassembled WGS sequence"/>
</dbReference>
<evidence type="ECO:0000256" key="2">
    <source>
        <dbReference type="SAM" id="SignalP"/>
    </source>
</evidence>